<sequence length="255" mass="29518">MTSSTLLPSPLSSRKADDRVENAEVVSNDVSGAFLVAPPIVQPIVSVDIKWVPWEDLKDLFRFCDLPTHCKLRRISQLWKYLVSLEGVNEVFKSSSAGTVVVGLFGEGDERANFEGHRRNVRVRAIIFRSKDTKEDFSDLTFVKELRSIGMYYTEVLQIVLHRADCCWARRDDWSEVWDGDPLSLGFPWLHSFSLVDCRGFFPAYDFFQTQFRSPMKFEIDFLVPRMSIDWHGELDKHADYSLDAFIWSTIVVYR</sequence>
<dbReference type="AlphaFoldDB" id="A0A1W0WL58"/>
<dbReference type="EMBL" id="MTYJ01000080">
    <property type="protein sequence ID" value="OQV15936.1"/>
    <property type="molecule type" value="Genomic_DNA"/>
</dbReference>
<comment type="caution">
    <text evidence="1">The sequence shown here is derived from an EMBL/GenBank/DDBJ whole genome shotgun (WGS) entry which is preliminary data.</text>
</comment>
<dbReference type="Proteomes" id="UP000192578">
    <property type="component" value="Unassembled WGS sequence"/>
</dbReference>
<keyword evidence="2" id="KW-1185">Reference proteome</keyword>
<accession>A0A1W0WL58</accession>
<name>A0A1W0WL58_HYPEX</name>
<evidence type="ECO:0008006" key="3">
    <source>
        <dbReference type="Google" id="ProtNLM"/>
    </source>
</evidence>
<organism evidence="1 2">
    <name type="scientific">Hypsibius exemplaris</name>
    <name type="common">Freshwater tardigrade</name>
    <dbReference type="NCBI Taxonomy" id="2072580"/>
    <lineage>
        <taxon>Eukaryota</taxon>
        <taxon>Metazoa</taxon>
        <taxon>Ecdysozoa</taxon>
        <taxon>Tardigrada</taxon>
        <taxon>Eutardigrada</taxon>
        <taxon>Parachela</taxon>
        <taxon>Hypsibioidea</taxon>
        <taxon>Hypsibiidae</taxon>
        <taxon>Hypsibius</taxon>
    </lineage>
</organism>
<evidence type="ECO:0000313" key="2">
    <source>
        <dbReference type="Proteomes" id="UP000192578"/>
    </source>
</evidence>
<protein>
    <recommendedName>
        <fullName evidence="3">F-box domain-containing protein</fullName>
    </recommendedName>
</protein>
<gene>
    <name evidence="1" type="ORF">BV898_09859</name>
</gene>
<reference evidence="2" key="1">
    <citation type="submission" date="2017-01" db="EMBL/GenBank/DDBJ databases">
        <title>Comparative genomics of anhydrobiosis in the tardigrade Hypsibius dujardini.</title>
        <authorList>
            <person name="Yoshida Y."/>
            <person name="Koutsovoulos G."/>
            <person name="Laetsch D."/>
            <person name="Stevens L."/>
            <person name="Kumar S."/>
            <person name="Horikawa D."/>
            <person name="Ishino K."/>
            <person name="Komine S."/>
            <person name="Tomita M."/>
            <person name="Blaxter M."/>
            <person name="Arakawa K."/>
        </authorList>
    </citation>
    <scope>NUCLEOTIDE SEQUENCE [LARGE SCALE GENOMIC DNA]</scope>
    <source>
        <strain evidence="2">Z151</strain>
    </source>
</reference>
<evidence type="ECO:0000313" key="1">
    <source>
        <dbReference type="EMBL" id="OQV15936.1"/>
    </source>
</evidence>
<proteinExistence type="predicted"/>